<dbReference type="OrthoDB" id="9784013at2"/>
<dbReference type="Pfam" id="PF00682">
    <property type="entry name" value="HMGL-like"/>
    <property type="match status" value="1"/>
</dbReference>
<dbReference type="GO" id="GO:0004419">
    <property type="term" value="F:hydroxymethylglutaryl-CoA lyase activity"/>
    <property type="evidence" value="ECO:0007669"/>
    <property type="project" value="TreeGrafter"/>
</dbReference>
<gene>
    <name evidence="5" type="ORF">C5F46_05645</name>
</gene>
<dbReference type="InterPro" id="IPR043594">
    <property type="entry name" value="HMGL"/>
</dbReference>
<dbReference type="InterPro" id="IPR000891">
    <property type="entry name" value="PYR_CT"/>
</dbReference>
<reference evidence="5 6" key="1">
    <citation type="submission" date="2018-03" db="EMBL/GenBank/DDBJ databases">
        <title>Rhodobacter veldkampii.</title>
        <authorList>
            <person name="Meyer T.E."/>
            <person name="Miller S."/>
            <person name="Lodha T."/>
            <person name="Gandham S."/>
            <person name="Chintalapati S."/>
            <person name="Chintalapati V.R."/>
        </authorList>
    </citation>
    <scope>NUCLEOTIDE SEQUENCE [LARGE SCALE GENOMIC DNA]</scope>
    <source>
        <strain evidence="5 6">DSM 11550</strain>
    </source>
</reference>
<dbReference type="PROSITE" id="PS50991">
    <property type="entry name" value="PYR_CT"/>
    <property type="match status" value="1"/>
</dbReference>
<evidence type="ECO:0000256" key="3">
    <source>
        <dbReference type="ARBA" id="ARBA00023239"/>
    </source>
</evidence>
<dbReference type="GO" id="GO:0046872">
    <property type="term" value="F:metal ion binding"/>
    <property type="evidence" value="ECO:0007669"/>
    <property type="project" value="UniProtKB-KW"/>
</dbReference>
<dbReference type="AlphaFoldDB" id="A0A2T4JK25"/>
<evidence type="ECO:0000256" key="1">
    <source>
        <dbReference type="ARBA" id="ARBA00009405"/>
    </source>
</evidence>
<evidence type="ECO:0000313" key="6">
    <source>
        <dbReference type="Proteomes" id="UP000241899"/>
    </source>
</evidence>
<protein>
    <submittedName>
        <fullName evidence="5">Hydroxymethylglutaryl-CoA lyase</fullName>
    </submittedName>
</protein>
<organism evidence="5 6">
    <name type="scientific">Phaeovulum veldkampii DSM 11550</name>
    <dbReference type="NCBI Taxonomy" id="1185920"/>
    <lineage>
        <taxon>Bacteria</taxon>
        <taxon>Pseudomonadati</taxon>
        <taxon>Pseudomonadota</taxon>
        <taxon>Alphaproteobacteria</taxon>
        <taxon>Rhodobacterales</taxon>
        <taxon>Paracoccaceae</taxon>
        <taxon>Phaeovulum</taxon>
    </lineage>
</organism>
<comment type="caution">
    <text evidence="5">The sequence shown here is derived from an EMBL/GenBank/DDBJ whole genome shotgun (WGS) entry which is preliminary data.</text>
</comment>
<dbReference type="RefSeq" id="WP_107324388.1">
    <property type="nucleotide sequence ID" value="NZ_NHSP01000047.1"/>
</dbReference>
<evidence type="ECO:0000259" key="4">
    <source>
        <dbReference type="PROSITE" id="PS50991"/>
    </source>
</evidence>
<dbReference type="InterPro" id="IPR013785">
    <property type="entry name" value="Aldolase_TIM"/>
</dbReference>
<keyword evidence="6" id="KW-1185">Reference proteome</keyword>
<dbReference type="Gene3D" id="3.20.20.70">
    <property type="entry name" value="Aldolase class I"/>
    <property type="match status" value="1"/>
</dbReference>
<dbReference type="PANTHER" id="PTHR42738:SF7">
    <property type="entry name" value="HYDROXYMETHYLGLUTARYL-COA LYASE"/>
    <property type="match status" value="1"/>
</dbReference>
<dbReference type="GO" id="GO:0006552">
    <property type="term" value="P:L-leucine catabolic process"/>
    <property type="evidence" value="ECO:0007669"/>
    <property type="project" value="TreeGrafter"/>
</dbReference>
<keyword evidence="3 5" id="KW-0456">Lyase</keyword>
<comment type="similarity">
    <text evidence="1">Belongs to the HMG-CoA lyase family.</text>
</comment>
<evidence type="ECO:0000256" key="2">
    <source>
        <dbReference type="ARBA" id="ARBA00022723"/>
    </source>
</evidence>
<proteinExistence type="inferred from homology"/>
<dbReference type="EMBL" id="PZKF01000009">
    <property type="protein sequence ID" value="PTE18213.1"/>
    <property type="molecule type" value="Genomic_DNA"/>
</dbReference>
<name>A0A2T4JK25_9RHOB</name>
<keyword evidence="2" id="KW-0479">Metal-binding</keyword>
<accession>A0A2T4JK25</accession>
<dbReference type="PANTHER" id="PTHR42738">
    <property type="entry name" value="HYDROXYMETHYLGLUTARYL-COA LYASE"/>
    <property type="match status" value="1"/>
</dbReference>
<sequence>MTRTGLYPADRVTLREVGLRDGLQLVKSFPGTAAKIDWLSREHAAGVRYFELGSFLPAARFPQFADLPDLITAACALPGAVTAALTLNERGVEAGLVSGVNEVVCVVSATEEHSQANIRKSCAESVALVTRAAALRAASGGDVLINVGIAMSFGCSIAGQVAPAQVLRLAEACLAAGADIIGIADTVGYAGPREVAALCDGMARLCGPRPFIVHLHDTRGLGLANAAAALDHGAQVLDGALGGLGGCPFAPGATGNVAFEDLAYLCERMGFATGIDIAALAAIRDILMREMPEEQLYGAVSRTGPPRNIDWRA</sequence>
<dbReference type="GO" id="GO:0046951">
    <property type="term" value="P:ketone body biosynthetic process"/>
    <property type="evidence" value="ECO:0007669"/>
    <property type="project" value="TreeGrafter"/>
</dbReference>
<feature type="domain" description="Pyruvate carboxyltransferase" evidence="4">
    <location>
        <begin position="12"/>
        <end position="281"/>
    </location>
</feature>
<dbReference type="SUPFAM" id="SSF51569">
    <property type="entry name" value="Aldolase"/>
    <property type="match status" value="1"/>
</dbReference>
<evidence type="ECO:0000313" key="5">
    <source>
        <dbReference type="EMBL" id="PTE18213.1"/>
    </source>
</evidence>
<dbReference type="Proteomes" id="UP000241899">
    <property type="component" value="Unassembled WGS sequence"/>
</dbReference>